<gene>
    <name evidence="1" type="ORF">sS8_4188</name>
</gene>
<dbReference type="AlphaFoldDB" id="A0A250KWQ9"/>
<organism evidence="1 2">
    <name type="scientific">Methylocaldum marinum</name>
    <dbReference type="NCBI Taxonomy" id="1432792"/>
    <lineage>
        <taxon>Bacteria</taxon>
        <taxon>Pseudomonadati</taxon>
        <taxon>Pseudomonadota</taxon>
        <taxon>Gammaproteobacteria</taxon>
        <taxon>Methylococcales</taxon>
        <taxon>Methylococcaceae</taxon>
        <taxon>Methylocaldum</taxon>
    </lineage>
</organism>
<dbReference type="Proteomes" id="UP000266313">
    <property type="component" value="Chromosome"/>
</dbReference>
<name>A0A250KWQ9_9GAMM</name>
<dbReference type="KEGG" id="mmai:sS8_4188"/>
<evidence type="ECO:0000313" key="2">
    <source>
        <dbReference type="Proteomes" id="UP000266313"/>
    </source>
</evidence>
<keyword evidence="2" id="KW-1185">Reference proteome</keyword>
<evidence type="ECO:0000313" key="1">
    <source>
        <dbReference type="EMBL" id="BBA36118.1"/>
    </source>
</evidence>
<accession>A0A250KWQ9</accession>
<protein>
    <submittedName>
        <fullName evidence="1">Uncharacterized protein</fullName>
    </submittedName>
</protein>
<dbReference type="EMBL" id="AP017928">
    <property type="protein sequence ID" value="BBA36118.1"/>
    <property type="molecule type" value="Genomic_DNA"/>
</dbReference>
<sequence length="237" mass="25154">MCALLVSCTRYESRIPPVPLPSSNSDHVDVDGTRLAAEAYADPDRAEQAFGFDIRGAGLLPVRLVIDNQSASVVKVNPQQTFLIDGDAQAWPLLTGEQAHNRVASAVQSGTLAANSVQGALWGGGAGALTSFAIGLILEGGLGEGFSNRLSEHAALGAGVGAIFGGGQDNPDLEDRIRRDLIAHSLRNQRLQPGELAYGYLFFPGKDEARSAKTLRIGLELDGYPQLVNLPLRQARR</sequence>
<proteinExistence type="predicted"/>
<reference evidence="1 2" key="1">
    <citation type="submission" date="2016-12" db="EMBL/GenBank/DDBJ databases">
        <title>Genome sequencing of Methylocaldum marinum.</title>
        <authorList>
            <person name="Takeuchi M."/>
            <person name="Kamagata Y."/>
            <person name="Hiraoka S."/>
            <person name="Oshima K."/>
            <person name="Hattori M."/>
            <person name="Iwasaki W."/>
        </authorList>
    </citation>
    <scope>NUCLEOTIDE SEQUENCE [LARGE SCALE GENOMIC DNA]</scope>
    <source>
        <strain evidence="1 2">S8</strain>
    </source>
</reference>